<proteinExistence type="predicted"/>
<dbReference type="PANTHER" id="PTHR43674">
    <property type="entry name" value="NITRILASE C965.09-RELATED"/>
    <property type="match status" value="1"/>
</dbReference>
<protein>
    <recommendedName>
        <fullName evidence="2">CN hydrolase domain-containing protein</fullName>
    </recommendedName>
</protein>
<comment type="caution">
    <text evidence="3">The sequence shown here is derived from an EMBL/GenBank/DDBJ whole genome shotgun (WGS) entry which is preliminary data.</text>
</comment>
<dbReference type="CDD" id="cd07197">
    <property type="entry name" value="nitrilase"/>
    <property type="match status" value="1"/>
</dbReference>
<dbReference type="InterPro" id="IPR036526">
    <property type="entry name" value="C-N_Hydrolase_sf"/>
</dbReference>
<reference evidence="3 4" key="1">
    <citation type="submission" date="2016-12" db="EMBL/GenBank/DDBJ databases">
        <authorList>
            <person name="Song W.-J."/>
            <person name="Kurnit D.M."/>
        </authorList>
    </citation>
    <scope>NUCLEOTIDE SEQUENCE [LARGE SCALE GENOMIC DNA]</scope>
    <source>
        <strain evidence="3 4">HSG9</strain>
    </source>
</reference>
<dbReference type="Gene3D" id="3.60.110.10">
    <property type="entry name" value="Carbon-nitrogen hydrolase"/>
    <property type="match status" value="1"/>
</dbReference>
<keyword evidence="4" id="KW-1185">Reference proteome</keyword>
<evidence type="ECO:0000313" key="4">
    <source>
        <dbReference type="Proteomes" id="UP000191680"/>
    </source>
</evidence>
<gene>
    <name evidence="3" type="ORF">BUL40_11585</name>
</gene>
<feature type="domain" description="CN hydrolase" evidence="2">
    <location>
        <begin position="1"/>
        <end position="233"/>
    </location>
</feature>
<dbReference type="EMBL" id="MTBC01000007">
    <property type="protein sequence ID" value="OQD42398.1"/>
    <property type="molecule type" value="Genomic_DNA"/>
</dbReference>
<dbReference type="RefSeq" id="WP_080319396.1">
    <property type="nucleotide sequence ID" value="NZ_MTBC01000007.1"/>
</dbReference>
<accession>A0A1V6LQH7</accession>
<evidence type="ECO:0000313" key="3">
    <source>
        <dbReference type="EMBL" id="OQD42398.1"/>
    </source>
</evidence>
<dbReference type="Pfam" id="PF00795">
    <property type="entry name" value="CN_hydrolase"/>
    <property type="match status" value="1"/>
</dbReference>
<keyword evidence="1" id="KW-0378">Hydrolase</keyword>
<dbReference type="GO" id="GO:0050126">
    <property type="term" value="F:N-carbamoylputrescine amidase activity"/>
    <property type="evidence" value="ECO:0007669"/>
    <property type="project" value="TreeGrafter"/>
</dbReference>
<sequence>MQLALLQIRSEVGAIQYNLKKHKEWVTRACVQTTDLIIFPELSLTGYTTKQANNIALTRQDPVWGVFSKLSNQHNTTIVVGSPLGTIKKPKIAAFITKPQQKTECYAKHLLHVDEQPFFDNGISFKVFYIAGKKIVFFICYESFTIDAHEFINKQKPDLVLASAAKTKKAMISSYDYLQQLAKNTVTPIGIVNCVGPCEGFIGGGRSAFWDENGKLIRALAEDEGILRISLKQNSPN</sequence>
<dbReference type="OrthoDB" id="9803818at2"/>
<dbReference type="GO" id="GO:0033388">
    <property type="term" value="P:putrescine biosynthetic process from arginine"/>
    <property type="evidence" value="ECO:0007669"/>
    <property type="project" value="TreeGrafter"/>
</dbReference>
<evidence type="ECO:0000256" key="1">
    <source>
        <dbReference type="ARBA" id="ARBA00022801"/>
    </source>
</evidence>
<dbReference type="PANTHER" id="PTHR43674:SF2">
    <property type="entry name" value="BETA-UREIDOPROPIONASE"/>
    <property type="match status" value="1"/>
</dbReference>
<evidence type="ECO:0000259" key="2">
    <source>
        <dbReference type="PROSITE" id="PS50263"/>
    </source>
</evidence>
<name>A0A1V6LQH7_9FLAO</name>
<dbReference type="AlphaFoldDB" id="A0A1V6LQH7"/>
<dbReference type="InterPro" id="IPR050345">
    <property type="entry name" value="Aliph_Amidase/BUP"/>
</dbReference>
<dbReference type="PROSITE" id="PS50263">
    <property type="entry name" value="CN_HYDROLASE"/>
    <property type="match status" value="1"/>
</dbReference>
<dbReference type="SUPFAM" id="SSF56317">
    <property type="entry name" value="Carbon-nitrogen hydrolase"/>
    <property type="match status" value="1"/>
</dbReference>
<dbReference type="Proteomes" id="UP000191680">
    <property type="component" value="Unassembled WGS sequence"/>
</dbReference>
<organism evidence="3 4">
    <name type="scientific">Croceivirga radicis</name>
    <dbReference type="NCBI Taxonomy" id="1929488"/>
    <lineage>
        <taxon>Bacteria</taxon>
        <taxon>Pseudomonadati</taxon>
        <taxon>Bacteroidota</taxon>
        <taxon>Flavobacteriia</taxon>
        <taxon>Flavobacteriales</taxon>
        <taxon>Flavobacteriaceae</taxon>
        <taxon>Croceivirga</taxon>
    </lineage>
</organism>
<dbReference type="InterPro" id="IPR003010">
    <property type="entry name" value="C-N_Hydrolase"/>
</dbReference>